<protein>
    <submittedName>
        <fullName evidence="1">Uncharacterized protein</fullName>
    </submittedName>
</protein>
<reference evidence="1" key="1">
    <citation type="submission" date="2022-09" db="EMBL/GenBank/DDBJ databases">
        <title>A Global Phylogenomic Analysis of the Shiitake Genus Lentinula.</title>
        <authorList>
            <consortium name="DOE Joint Genome Institute"/>
            <person name="Sierra-Patev S."/>
            <person name="Min B."/>
            <person name="Naranjo-Ortiz M."/>
            <person name="Looney B."/>
            <person name="Konkel Z."/>
            <person name="Slot J.C."/>
            <person name="Sakamoto Y."/>
            <person name="Steenwyk J.L."/>
            <person name="Rokas A."/>
            <person name="Carro J."/>
            <person name="Camarero S."/>
            <person name="Ferreira P."/>
            <person name="Molpeceres G."/>
            <person name="Ruiz-Duenas F.J."/>
            <person name="Serrano A."/>
            <person name="Henrissat B."/>
            <person name="Drula E."/>
            <person name="Hughes K.W."/>
            <person name="Mata J.L."/>
            <person name="Ishikawa N.K."/>
            <person name="Vargas-Isla R."/>
            <person name="Ushijima S."/>
            <person name="Smith C.A."/>
            <person name="Ahrendt S."/>
            <person name="Andreopoulos W."/>
            <person name="He G."/>
            <person name="Labutti K."/>
            <person name="Lipzen A."/>
            <person name="Ng V."/>
            <person name="Riley R."/>
            <person name="Sandor L."/>
            <person name="Barry K."/>
            <person name="Martinez A.T."/>
            <person name="Xiao Y."/>
            <person name="Gibbons J.G."/>
            <person name="Terashima K."/>
            <person name="Grigoriev I.V."/>
            <person name="Hibbett D.S."/>
        </authorList>
    </citation>
    <scope>NUCLEOTIDE SEQUENCE</scope>
    <source>
        <strain evidence="1">TMI1499</strain>
    </source>
</reference>
<comment type="caution">
    <text evidence="1">The sequence shown here is derived from an EMBL/GenBank/DDBJ whole genome shotgun (WGS) entry which is preliminary data.</text>
</comment>
<dbReference type="Proteomes" id="UP001163835">
    <property type="component" value="Unassembled WGS sequence"/>
</dbReference>
<evidence type="ECO:0000313" key="2">
    <source>
        <dbReference type="Proteomes" id="UP001163835"/>
    </source>
</evidence>
<accession>A0ACC1U8K1</accession>
<evidence type="ECO:0000313" key="1">
    <source>
        <dbReference type="EMBL" id="KAJ3812901.1"/>
    </source>
</evidence>
<sequence length="427" mass="46987">MFKFGFDLDDADIDNDIDAFLQQADNLLVVPASPRKDSGKRDQENSENIVSGEDGRFVELTMEHLLDALPTQLSYSPLEIPLSSAFSQANLASGSRVHYLARRDLFDARFQVISEDNGNPNFVAEAENTEEKTERIGASVDPRLQFLDTPSDLVPGVYEGGMKTWECSLDLVDYLNASLKDGDLEGKRVLELGCGTGIPSLYLLQKIFSLPSTKSALERSAIHLQDYNPSALELVTFPNMLLTWYAGTDEILKYPAKDPTNAGELIITPALKDAFKQSLKTYNVELRFFGGSWKSFKNAIGTGTHFSDAQAQDASKGGLGGYDILLTSETIYRTESVPELIQAMWQSTHSSTSSSCPSSQLSKLTISEPRPPRILVAAKVFYFGVGGGVDEFAQAVRRWNGSGVNTEVTTVWEKNVGVGRRIIQVVW</sequence>
<proteinExistence type="predicted"/>
<gene>
    <name evidence="1" type="ORF">F5876DRAFT_87429</name>
</gene>
<dbReference type="EMBL" id="MU795009">
    <property type="protein sequence ID" value="KAJ3812901.1"/>
    <property type="molecule type" value="Genomic_DNA"/>
</dbReference>
<keyword evidence="2" id="KW-1185">Reference proteome</keyword>
<organism evidence="1 2">
    <name type="scientific">Lentinula aff. lateritia</name>
    <dbReference type="NCBI Taxonomy" id="2804960"/>
    <lineage>
        <taxon>Eukaryota</taxon>
        <taxon>Fungi</taxon>
        <taxon>Dikarya</taxon>
        <taxon>Basidiomycota</taxon>
        <taxon>Agaricomycotina</taxon>
        <taxon>Agaricomycetes</taxon>
        <taxon>Agaricomycetidae</taxon>
        <taxon>Agaricales</taxon>
        <taxon>Marasmiineae</taxon>
        <taxon>Omphalotaceae</taxon>
        <taxon>Lentinula</taxon>
    </lineage>
</organism>
<name>A0ACC1U8K1_9AGAR</name>